<sequence length="518" mass="58207">MAWLTGWTYRKAVTIKRADGAVSNYQMKLLLGESGGASGEYVDCGGKCLSSFNDIRFTKSDGTTLLDYWIESLSGATPNQLATVWIEFDSIGTGSTTFYMYYGKADAPSVSSGVNTFLFFDDFELNNFSRWTTAQAQWSTQSTIKKMGTYAAYGQGAAANRILGKDQLFTDEFVIHFWLRANATALYVFYGCLYQGSLKYLLALGGNDGGAVQYYDGVYKNFSPALSHVADTWYEVALHVDLPNNRYRMDWNGKTVAAVSTVLSTSDVTQFLNYCSSVAGRNVYLDDVYIRKWAVPEPLWGDWGGFDYVGHHWEFDGVLYTNGNKSAKCLTYFEDEDFDLRVTGKTVSWGSIKMVGKFRTNLTNGSCQTGCYYPLVSNSERIQPIEFRDGHFQHYDVVGGHQNFPNDKTFLINNWYTWEVIFDFENSLQKTTVDEVDLGDIVLKDIAGNTLNGSHTVTNFDFIGSSATPVTQFNIDEISVYSYPANVPLFSVDFEEGWGNEEEEVTTVSHVYPTHFRL</sequence>
<organism evidence="2 3">
    <name type="scientific">Candidatus Woesebacteria bacterium RBG_13_36_22</name>
    <dbReference type="NCBI Taxonomy" id="1802478"/>
    <lineage>
        <taxon>Bacteria</taxon>
        <taxon>Candidatus Woeseibacteriota</taxon>
    </lineage>
</organism>
<dbReference type="InterPro" id="IPR018765">
    <property type="entry name" value="DUF2341"/>
</dbReference>
<accession>A0A1F7X8E3</accession>
<dbReference type="Proteomes" id="UP000176939">
    <property type="component" value="Unassembled WGS sequence"/>
</dbReference>
<protein>
    <recommendedName>
        <fullName evidence="1">DUF2341 domain-containing protein</fullName>
    </recommendedName>
</protein>
<dbReference type="Pfam" id="PF10102">
    <property type="entry name" value="DUF2341"/>
    <property type="match status" value="1"/>
</dbReference>
<name>A0A1F7X8E3_9BACT</name>
<feature type="domain" description="DUF2341" evidence="1">
    <location>
        <begin position="52"/>
        <end position="133"/>
    </location>
</feature>
<evidence type="ECO:0000259" key="1">
    <source>
        <dbReference type="Pfam" id="PF10102"/>
    </source>
</evidence>
<evidence type="ECO:0000313" key="2">
    <source>
        <dbReference type="EMBL" id="OGM10668.1"/>
    </source>
</evidence>
<evidence type="ECO:0000313" key="3">
    <source>
        <dbReference type="Proteomes" id="UP000176939"/>
    </source>
</evidence>
<dbReference type="EMBL" id="MGFQ01000002">
    <property type="protein sequence ID" value="OGM10668.1"/>
    <property type="molecule type" value="Genomic_DNA"/>
</dbReference>
<comment type="caution">
    <text evidence="2">The sequence shown here is derived from an EMBL/GenBank/DDBJ whole genome shotgun (WGS) entry which is preliminary data.</text>
</comment>
<proteinExistence type="predicted"/>
<dbReference type="AlphaFoldDB" id="A0A1F7X8E3"/>
<reference evidence="2 3" key="1">
    <citation type="journal article" date="2016" name="Nat. Commun.">
        <title>Thousands of microbial genomes shed light on interconnected biogeochemical processes in an aquifer system.</title>
        <authorList>
            <person name="Anantharaman K."/>
            <person name="Brown C.T."/>
            <person name="Hug L.A."/>
            <person name="Sharon I."/>
            <person name="Castelle C.J."/>
            <person name="Probst A.J."/>
            <person name="Thomas B.C."/>
            <person name="Singh A."/>
            <person name="Wilkins M.J."/>
            <person name="Karaoz U."/>
            <person name="Brodie E.L."/>
            <person name="Williams K.H."/>
            <person name="Hubbard S.S."/>
            <person name="Banfield J.F."/>
        </authorList>
    </citation>
    <scope>NUCLEOTIDE SEQUENCE [LARGE SCALE GENOMIC DNA]</scope>
</reference>
<gene>
    <name evidence="2" type="ORF">A2Z67_06170</name>
</gene>